<dbReference type="Gene3D" id="4.10.1150.10">
    <property type="entry name" value="AF2212/PG0164-like"/>
    <property type="match status" value="1"/>
</dbReference>
<dbReference type="InterPro" id="IPR024069">
    <property type="entry name" value="AF2212-like_dom_sf"/>
</dbReference>
<dbReference type="Pfam" id="PF01954">
    <property type="entry name" value="AF2212-like"/>
    <property type="match status" value="1"/>
</dbReference>
<dbReference type="SUPFAM" id="SSF141694">
    <property type="entry name" value="AF2212/PG0164-like"/>
    <property type="match status" value="1"/>
</dbReference>
<organism evidence="4 5">
    <name type="scientific">Thermococcus sibiricus</name>
    <dbReference type="NCBI Taxonomy" id="172049"/>
    <lineage>
        <taxon>Archaea</taxon>
        <taxon>Methanobacteriati</taxon>
        <taxon>Methanobacteriota</taxon>
        <taxon>Thermococci</taxon>
        <taxon>Thermococcales</taxon>
        <taxon>Thermococcaceae</taxon>
        <taxon>Thermococcus</taxon>
    </lineage>
</organism>
<dbReference type="Proteomes" id="UP000053911">
    <property type="component" value="Unassembled WGS sequence"/>
</dbReference>
<comment type="caution">
    <text evidence="4">The sequence shown here is derived from an EMBL/GenBank/DDBJ whole genome shotgun (WGS) entry which is preliminary data.</text>
</comment>
<dbReference type="PATRIC" id="fig|172049.5.peg.355"/>
<evidence type="ECO:0000256" key="2">
    <source>
        <dbReference type="ARBA" id="ARBA00022649"/>
    </source>
</evidence>
<evidence type="ECO:0000313" key="4">
    <source>
        <dbReference type="EMBL" id="KUK17314.1"/>
    </source>
</evidence>
<proteinExistence type="inferred from homology"/>
<dbReference type="OMA" id="RDKKSSW"/>
<accession>A0A101ELF5</accession>
<name>A0A101ELF5_9EURY</name>
<evidence type="ECO:0000313" key="5">
    <source>
        <dbReference type="Proteomes" id="UP000053911"/>
    </source>
</evidence>
<evidence type="ECO:0000256" key="3">
    <source>
        <dbReference type="RuleBase" id="RU368051"/>
    </source>
</evidence>
<dbReference type="InterPro" id="IPR008203">
    <property type="entry name" value="AF2212-like"/>
</dbReference>
<gene>
    <name evidence="4" type="ORF">XD54_1422</name>
</gene>
<sequence length="51" mass="5992">MGSRMSEIIEVIYEKGVLKPLKKLPFKDGEKLIVEIRKRDKKSSWMSLREA</sequence>
<comment type="function">
    <text evidence="3">Antitoxin component of a type II toxin-antitoxin (TA) system.</text>
</comment>
<keyword evidence="2 3" id="KW-1277">Toxin-antitoxin system</keyword>
<dbReference type="AlphaFoldDB" id="A0A101ELF5"/>
<comment type="similarity">
    <text evidence="1 3">Belongs to the UPF0165 family.</text>
</comment>
<reference evidence="5" key="1">
    <citation type="journal article" date="2015" name="MBio">
        <title>Genome-Resolved Metagenomic Analysis Reveals Roles for Candidate Phyla and Other Microbial Community Members in Biogeochemical Transformations in Oil Reservoirs.</title>
        <authorList>
            <person name="Hu P."/>
            <person name="Tom L."/>
            <person name="Singh A."/>
            <person name="Thomas B.C."/>
            <person name="Baker B.J."/>
            <person name="Piceno Y.M."/>
            <person name="Andersen G.L."/>
            <person name="Banfield J.F."/>
        </authorList>
    </citation>
    <scope>NUCLEOTIDE SEQUENCE [LARGE SCALE GENOMIC DNA]</scope>
</reference>
<dbReference type="EMBL" id="LGFD01000028">
    <property type="protein sequence ID" value="KUK17314.1"/>
    <property type="molecule type" value="Genomic_DNA"/>
</dbReference>
<evidence type="ECO:0000256" key="1">
    <source>
        <dbReference type="ARBA" id="ARBA00006615"/>
    </source>
</evidence>
<protein>
    <recommendedName>
        <fullName evidence="3">Antitoxin</fullName>
    </recommendedName>
</protein>